<dbReference type="Proteomes" id="UP000515308">
    <property type="component" value="Chromosome PVLDE_13"/>
</dbReference>
<dbReference type="AlphaFoldDB" id="A0A6V7SUF7"/>
<feature type="transmembrane region" description="Helical" evidence="1">
    <location>
        <begin position="45"/>
        <end position="64"/>
    </location>
</feature>
<gene>
    <name evidence="2" type="ORF">PVLDE_1307460</name>
</gene>
<keyword evidence="1" id="KW-0812">Transmembrane</keyword>
<dbReference type="VEuPathDB" id="PlasmoDB:PVLDE_1307460"/>
<keyword evidence="1" id="KW-0472">Membrane</keyword>
<evidence type="ECO:0000313" key="3">
    <source>
        <dbReference type="Proteomes" id="UP000515308"/>
    </source>
</evidence>
<keyword evidence="1" id="KW-1133">Transmembrane helix</keyword>
<dbReference type="EMBL" id="LR865375">
    <property type="protein sequence ID" value="CAD2102760.1"/>
    <property type="molecule type" value="Genomic_DNA"/>
</dbReference>
<feature type="transmembrane region" description="Helical" evidence="1">
    <location>
        <begin position="12"/>
        <end position="39"/>
    </location>
</feature>
<sequence length="120" mass="14059">MAALNYHHRVFFYYKNISLCIVCLCCLMLGCIICINFVNTLNINIIIYDIPFIIMTMPLYGLYLRHNLKIKHTEMAHIFNHLQTTNISNYKNLNCNIPYTLNQNVDLVNKTTAHKHNLNP</sequence>
<evidence type="ECO:0000313" key="2">
    <source>
        <dbReference type="EMBL" id="CAD2102760.1"/>
    </source>
</evidence>
<reference evidence="2 3" key="1">
    <citation type="submission" date="2020-08" db="EMBL/GenBank/DDBJ databases">
        <authorList>
            <person name="Ramaprasad A."/>
        </authorList>
    </citation>
    <scope>NUCLEOTIDE SEQUENCE [LARGE SCALE GENOMIC DNA]</scope>
</reference>
<name>A0A6V7SUF7_PLAVN</name>
<proteinExistence type="predicted"/>
<accession>A0A6V7SUF7</accession>
<protein>
    <submittedName>
        <fullName evidence="2">Uncharacterized protein</fullName>
    </submittedName>
</protein>
<organism evidence="2 3">
    <name type="scientific">Plasmodium vinckei lentum</name>
    <dbReference type="NCBI Taxonomy" id="138297"/>
    <lineage>
        <taxon>Eukaryota</taxon>
        <taxon>Sar</taxon>
        <taxon>Alveolata</taxon>
        <taxon>Apicomplexa</taxon>
        <taxon>Aconoidasida</taxon>
        <taxon>Haemosporida</taxon>
        <taxon>Plasmodiidae</taxon>
        <taxon>Plasmodium</taxon>
        <taxon>Plasmodium (Vinckeia)</taxon>
    </lineage>
</organism>
<evidence type="ECO:0000256" key="1">
    <source>
        <dbReference type="SAM" id="Phobius"/>
    </source>
</evidence>